<dbReference type="Gene3D" id="3.40.50.720">
    <property type="entry name" value="NAD(P)-binding Rossmann-like Domain"/>
    <property type="match status" value="1"/>
</dbReference>
<dbReference type="Pfam" id="PF01408">
    <property type="entry name" value="GFO_IDH_MocA"/>
    <property type="match status" value="1"/>
</dbReference>
<evidence type="ECO:0000259" key="4">
    <source>
        <dbReference type="Pfam" id="PF22725"/>
    </source>
</evidence>
<dbReference type="Pfam" id="PF22725">
    <property type="entry name" value="GFO_IDH_MocA_C3"/>
    <property type="match status" value="1"/>
</dbReference>
<dbReference type="SUPFAM" id="SSF51735">
    <property type="entry name" value="NAD(P)-binding Rossmann-fold domains"/>
    <property type="match status" value="1"/>
</dbReference>
<feature type="domain" description="Gfo/Idh/MocA-like oxidoreductase N-terminal" evidence="3">
    <location>
        <begin position="33"/>
        <end position="146"/>
    </location>
</feature>
<accession>A0ABN2SSW5</accession>
<dbReference type="InterPro" id="IPR036291">
    <property type="entry name" value="NAD(P)-bd_dom_sf"/>
</dbReference>
<feature type="domain" description="GFO/IDH/MocA-like oxidoreductase" evidence="4">
    <location>
        <begin position="160"/>
        <end position="291"/>
    </location>
</feature>
<evidence type="ECO:0000256" key="1">
    <source>
        <dbReference type="ARBA" id="ARBA00023002"/>
    </source>
</evidence>
<dbReference type="EMBL" id="BAAAQM010000046">
    <property type="protein sequence ID" value="GAA1991956.1"/>
    <property type="molecule type" value="Genomic_DNA"/>
</dbReference>
<protein>
    <submittedName>
        <fullName evidence="5">Gfo/Idh/MocA family oxidoreductase</fullName>
    </submittedName>
</protein>
<gene>
    <name evidence="5" type="ORF">GCM10009838_64420</name>
</gene>
<evidence type="ECO:0000259" key="3">
    <source>
        <dbReference type="Pfam" id="PF01408"/>
    </source>
</evidence>
<organism evidence="5 6">
    <name type="scientific">Catenulispora subtropica</name>
    <dbReference type="NCBI Taxonomy" id="450798"/>
    <lineage>
        <taxon>Bacteria</taxon>
        <taxon>Bacillati</taxon>
        <taxon>Actinomycetota</taxon>
        <taxon>Actinomycetes</taxon>
        <taxon>Catenulisporales</taxon>
        <taxon>Catenulisporaceae</taxon>
        <taxon>Catenulispora</taxon>
    </lineage>
</organism>
<dbReference type="PANTHER" id="PTHR43818">
    <property type="entry name" value="BCDNA.GH03377"/>
    <property type="match status" value="1"/>
</dbReference>
<reference evidence="5 6" key="1">
    <citation type="journal article" date="2019" name="Int. J. Syst. Evol. Microbiol.">
        <title>The Global Catalogue of Microorganisms (GCM) 10K type strain sequencing project: providing services to taxonomists for standard genome sequencing and annotation.</title>
        <authorList>
            <consortium name="The Broad Institute Genomics Platform"/>
            <consortium name="The Broad Institute Genome Sequencing Center for Infectious Disease"/>
            <person name="Wu L."/>
            <person name="Ma J."/>
        </authorList>
    </citation>
    <scope>NUCLEOTIDE SEQUENCE [LARGE SCALE GENOMIC DNA]</scope>
    <source>
        <strain evidence="5 6">JCM 16013</strain>
    </source>
</reference>
<dbReference type="PANTHER" id="PTHR43818:SF11">
    <property type="entry name" value="BCDNA.GH03377"/>
    <property type="match status" value="1"/>
</dbReference>
<name>A0ABN2SSW5_9ACTN</name>
<evidence type="ECO:0000256" key="2">
    <source>
        <dbReference type="SAM" id="MobiDB-lite"/>
    </source>
</evidence>
<dbReference type="InterPro" id="IPR000683">
    <property type="entry name" value="Gfo/Idh/MocA-like_OxRdtase_N"/>
</dbReference>
<comment type="caution">
    <text evidence="5">The sequence shown here is derived from an EMBL/GenBank/DDBJ whole genome shotgun (WGS) entry which is preliminary data.</text>
</comment>
<dbReference type="Proteomes" id="UP001499854">
    <property type="component" value="Unassembled WGS sequence"/>
</dbReference>
<keyword evidence="6" id="KW-1185">Reference proteome</keyword>
<proteinExistence type="predicted"/>
<dbReference type="Gene3D" id="3.30.360.10">
    <property type="entry name" value="Dihydrodipicolinate Reductase, domain 2"/>
    <property type="match status" value="1"/>
</dbReference>
<sequence>MRDRHLRRGRAEPGVPERPGGGVTMGSGGGPVGVAVVGAGNISTQYLQNLTRFPDLRVVGIADLDQARAAAAAAEYGIPAGGSLTEVLALPEVELVVNLTIPAAHAEVALAALAAGKHVYGEKPLALDPASARAVLAEAAGRGLRVGNAPDTFLGAGLQSALRVVASGGIGTPVAAAAWFQSPGPESWHPSPEFLFAHGAGPLFDMGPYYLTALVALLGPVASVAATGHRARATRVIGSGPKAGTEFPVEVPTHVTALLEFAGGTGAATTFSFDSPAVRQSIEITGTEATLLVPDPNHFNGRLRIRRAGAEESETIDTTGTAVGRGIGVLDMARALRAGTAHRASGGLALHVLEVMAAIAASARGAAFESVAEWAEKLEPLPEEWDPFAATL</sequence>
<dbReference type="SUPFAM" id="SSF55347">
    <property type="entry name" value="Glyceraldehyde-3-phosphate dehydrogenase-like, C-terminal domain"/>
    <property type="match status" value="1"/>
</dbReference>
<evidence type="ECO:0000313" key="5">
    <source>
        <dbReference type="EMBL" id="GAA1991956.1"/>
    </source>
</evidence>
<dbReference type="InterPro" id="IPR050463">
    <property type="entry name" value="Gfo/Idh/MocA_oxidrdct_glycsds"/>
</dbReference>
<dbReference type="InterPro" id="IPR055170">
    <property type="entry name" value="GFO_IDH_MocA-like_dom"/>
</dbReference>
<keyword evidence="1" id="KW-0560">Oxidoreductase</keyword>
<feature type="region of interest" description="Disordered" evidence="2">
    <location>
        <begin position="1"/>
        <end position="26"/>
    </location>
</feature>
<evidence type="ECO:0000313" key="6">
    <source>
        <dbReference type="Proteomes" id="UP001499854"/>
    </source>
</evidence>